<dbReference type="AlphaFoldDB" id="A0A2C5ZGL9"/>
<accession>A0A2C5ZGL9</accession>
<comment type="caution">
    <text evidence="3">The sequence shown here is derived from an EMBL/GenBank/DDBJ whole genome shotgun (WGS) entry which is preliminary data.</text>
</comment>
<proteinExistence type="inferred from homology"/>
<dbReference type="PANTHER" id="PTHR13082">
    <property type="entry name" value="SAP18"/>
    <property type="match status" value="1"/>
</dbReference>
<evidence type="ECO:0000256" key="2">
    <source>
        <dbReference type="SAM" id="MobiDB-lite"/>
    </source>
</evidence>
<dbReference type="GO" id="GO:0005634">
    <property type="term" value="C:nucleus"/>
    <property type="evidence" value="ECO:0007669"/>
    <property type="project" value="TreeGrafter"/>
</dbReference>
<dbReference type="Gene3D" id="3.10.20.550">
    <property type="entry name" value="ASAP complex, SAP18 subunit"/>
    <property type="match status" value="1"/>
</dbReference>
<evidence type="ECO:0008006" key="5">
    <source>
        <dbReference type="Google" id="ProtNLM"/>
    </source>
</evidence>
<dbReference type="Proteomes" id="UP000224854">
    <property type="component" value="Unassembled WGS sequence"/>
</dbReference>
<keyword evidence="4" id="KW-1185">Reference proteome</keyword>
<sequence length="145" mass="15702">MASSSEESHHDPPAPALVSLFYRTGAFHRLDDFASPSTLSHVTIYVWPDCTLHELAMDLAAAKASALPYPATGTRLVFQLVYPDLRGVSLVNNAPPKFAVKDLGSVVIGQGGPGAKTVPDSKDQELGKTASFQRAEGRRVRNKRW</sequence>
<evidence type="ECO:0000313" key="3">
    <source>
        <dbReference type="EMBL" id="PHH78862.1"/>
    </source>
</evidence>
<comment type="similarity">
    <text evidence="1">Belongs to the SAP18 family.</text>
</comment>
<organism evidence="3 4">
    <name type="scientific">Ophiocordyceps australis</name>
    <dbReference type="NCBI Taxonomy" id="1399860"/>
    <lineage>
        <taxon>Eukaryota</taxon>
        <taxon>Fungi</taxon>
        <taxon>Dikarya</taxon>
        <taxon>Ascomycota</taxon>
        <taxon>Pezizomycotina</taxon>
        <taxon>Sordariomycetes</taxon>
        <taxon>Hypocreomycetidae</taxon>
        <taxon>Hypocreales</taxon>
        <taxon>Ophiocordycipitaceae</taxon>
        <taxon>Ophiocordyceps</taxon>
    </lineage>
</organism>
<reference evidence="3 4" key="1">
    <citation type="submission" date="2017-06" db="EMBL/GenBank/DDBJ databases">
        <title>Ant-infecting Ophiocordyceps genomes reveal a high diversity of potential behavioral manipulation genes and a possible major role for enterotoxins.</title>
        <authorList>
            <person name="De Bekker C."/>
            <person name="Evans H.C."/>
            <person name="Brachmann A."/>
            <person name="Hughes D.P."/>
        </authorList>
    </citation>
    <scope>NUCLEOTIDE SEQUENCE [LARGE SCALE GENOMIC DNA]</scope>
    <source>
        <strain evidence="3 4">1348a</strain>
    </source>
</reference>
<name>A0A2C5ZGL9_9HYPO</name>
<protein>
    <recommendedName>
        <fullName evidence="5">Histone deacetylase complex subunit SAP18</fullName>
    </recommendedName>
</protein>
<dbReference type="InterPro" id="IPR042534">
    <property type="entry name" value="SAP18_sf"/>
</dbReference>
<evidence type="ECO:0000313" key="4">
    <source>
        <dbReference type="Proteomes" id="UP000224854"/>
    </source>
</evidence>
<dbReference type="OrthoDB" id="440566at2759"/>
<dbReference type="InterPro" id="IPR010516">
    <property type="entry name" value="SAP18"/>
</dbReference>
<dbReference type="Pfam" id="PF06487">
    <property type="entry name" value="SAP18"/>
    <property type="match status" value="1"/>
</dbReference>
<gene>
    <name evidence="3" type="ORF">CDD82_2803</name>
</gene>
<dbReference type="EMBL" id="NJEU01000207">
    <property type="protein sequence ID" value="PHH78862.1"/>
    <property type="molecule type" value="Genomic_DNA"/>
</dbReference>
<feature type="region of interest" description="Disordered" evidence="2">
    <location>
        <begin position="111"/>
        <end position="145"/>
    </location>
</feature>
<dbReference type="PANTHER" id="PTHR13082:SF0">
    <property type="entry name" value="HISTONE DEACETYLASE COMPLEX SUBUNIT SAP18"/>
    <property type="match status" value="1"/>
</dbReference>
<evidence type="ECO:0000256" key="1">
    <source>
        <dbReference type="ARBA" id="ARBA00009143"/>
    </source>
</evidence>